<dbReference type="InterPro" id="IPR002938">
    <property type="entry name" value="FAD-bd"/>
</dbReference>
<dbReference type="NCBIfam" id="TIGR02032">
    <property type="entry name" value="GG-red-SF"/>
    <property type="match status" value="1"/>
</dbReference>
<dbReference type="EMBL" id="BJLR01000003">
    <property type="protein sequence ID" value="GEA86378.1"/>
    <property type="molecule type" value="Genomic_DNA"/>
</dbReference>
<dbReference type="Gene3D" id="3.50.50.60">
    <property type="entry name" value="FAD/NAD(P)-binding domain"/>
    <property type="match status" value="1"/>
</dbReference>
<reference evidence="2" key="1">
    <citation type="submission" date="2019-06" db="EMBL/GenBank/DDBJ databases">
        <title>Whole genome shotgun sequence of Cellulomonas cellasea NBRC 3753.</title>
        <authorList>
            <person name="Hosoyama A."/>
            <person name="Uohara A."/>
            <person name="Ohji S."/>
            <person name="Ichikawa N."/>
        </authorList>
    </citation>
    <scope>NUCLEOTIDE SEQUENCE [LARGE SCALE GENOMIC DNA]</scope>
    <source>
        <strain evidence="2">NBRC 3753</strain>
    </source>
</reference>
<evidence type="ECO:0000313" key="3">
    <source>
        <dbReference type="Proteomes" id="UP000317046"/>
    </source>
</evidence>
<dbReference type="GO" id="GO:0071949">
    <property type="term" value="F:FAD binding"/>
    <property type="evidence" value="ECO:0007669"/>
    <property type="project" value="InterPro"/>
</dbReference>
<name>A0A4Y3KU41_9CELL</name>
<dbReference type="RefSeq" id="WP_141371888.1">
    <property type="nucleotide sequence ID" value="NZ_BJLR01000003.1"/>
</dbReference>
<keyword evidence="3" id="KW-1185">Reference proteome</keyword>
<protein>
    <submittedName>
        <fullName evidence="2">Drug:proton antiporter</fullName>
    </submittedName>
</protein>
<dbReference type="PANTHER" id="PTHR42685:SF22">
    <property type="entry name" value="CONDITIONED MEDIUM FACTOR RECEPTOR 1"/>
    <property type="match status" value="1"/>
</dbReference>
<feature type="domain" description="FAD-binding" evidence="1">
    <location>
        <begin position="7"/>
        <end position="358"/>
    </location>
</feature>
<dbReference type="GO" id="GO:0016628">
    <property type="term" value="F:oxidoreductase activity, acting on the CH-CH group of donors, NAD or NADP as acceptor"/>
    <property type="evidence" value="ECO:0007669"/>
    <property type="project" value="InterPro"/>
</dbReference>
<dbReference type="AlphaFoldDB" id="A0A4Y3KU41"/>
<gene>
    <name evidence="2" type="ORF">CCE01nite_03270</name>
</gene>
<comment type="caution">
    <text evidence="2">The sequence shown here is derived from an EMBL/GenBank/DDBJ whole genome shotgun (WGS) entry which is preliminary data.</text>
</comment>
<dbReference type="Pfam" id="PF01494">
    <property type="entry name" value="FAD_binding_3"/>
    <property type="match status" value="1"/>
</dbReference>
<dbReference type="InterPro" id="IPR036188">
    <property type="entry name" value="FAD/NAD-bd_sf"/>
</dbReference>
<dbReference type="SUPFAM" id="SSF51905">
    <property type="entry name" value="FAD/NAD(P)-binding domain"/>
    <property type="match status" value="1"/>
</dbReference>
<sequence>MNAVHDDADVIVVGAGPAGSSAAYYCASAGLSVLLLEKAAFPRDKICGDGLTPRAVAELAAMGVSLREDQGWIRNVGLRVVGGGHRLELPWPELSSYPSYGLARSRMSLDHLLADHARAAGAKLLERTNVTGPVLDERTGRVVGVTARPVDDAGRRAGDEVTYRAPVVIAADGVAARLATSLGLEKRMDRPMGVAVRTYFRTPRHDDPWMESHLELWDGAPGRSNLMPGYGWIFSLGDGTANVGLGSVASTAAATKVDYKDLFAKWMANAPEEWEFTPENQLAPVRGAALPMGFNRGPLYGNGLMLVGDSAGMVSPYNGEGIAYGIQAGRIAADAAVQAAARGSAAGRERALATYQTRMKDELGGYYTLGRVFVRLIENPQIMRICTRYGLPRPLLMRFTLKLLADCYEPRGGDMVDRVISGLTRLAPAA</sequence>
<dbReference type="Proteomes" id="UP000317046">
    <property type="component" value="Unassembled WGS sequence"/>
</dbReference>
<organism evidence="2 3">
    <name type="scientific">Cellulomonas cellasea</name>
    <dbReference type="NCBI Taxonomy" id="43670"/>
    <lineage>
        <taxon>Bacteria</taxon>
        <taxon>Bacillati</taxon>
        <taxon>Actinomycetota</taxon>
        <taxon>Actinomycetes</taxon>
        <taxon>Micrococcales</taxon>
        <taxon>Cellulomonadaceae</taxon>
        <taxon>Cellulomonas</taxon>
    </lineage>
</organism>
<accession>A0A4Y3KU41</accession>
<proteinExistence type="predicted"/>
<evidence type="ECO:0000313" key="2">
    <source>
        <dbReference type="EMBL" id="GEA86378.1"/>
    </source>
</evidence>
<dbReference type="PANTHER" id="PTHR42685">
    <property type="entry name" value="GERANYLGERANYL DIPHOSPHATE REDUCTASE"/>
    <property type="match status" value="1"/>
</dbReference>
<dbReference type="PRINTS" id="PR00420">
    <property type="entry name" value="RNGMNOXGNASE"/>
</dbReference>
<dbReference type="InterPro" id="IPR050407">
    <property type="entry name" value="Geranylgeranyl_reductase"/>
</dbReference>
<dbReference type="InterPro" id="IPR011777">
    <property type="entry name" value="Geranylgeranyl_Rdtase_fam"/>
</dbReference>
<evidence type="ECO:0000259" key="1">
    <source>
        <dbReference type="Pfam" id="PF01494"/>
    </source>
</evidence>